<keyword evidence="6" id="KW-1043">Host membrane</keyword>
<keyword evidence="9 13" id="KW-0175">Coiled coil</keyword>
<evidence type="ECO:0000256" key="2">
    <source>
        <dbReference type="ARBA" id="ARBA00004613"/>
    </source>
</evidence>
<evidence type="ECO:0000256" key="8">
    <source>
        <dbReference type="ARBA" id="ARBA00023026"/>
    </source>
</evidence>
<evidence type="ECO:0000256" key="5">
    <source>
        <dbReference type="ARBA" id="ARBA00022692"/>
    </source>
</evidence>
<dbReference type="InterPro" id="IPR003895">
    <property type="entry name" value="T3SS_SctE/BipB"/>
</dbReference>
<dbReference type="GO" id="GO:0016020">
    <property type="term" value="C:membrane"/>
    <property type="evidence" value="ECO:0007669"/>
    <property type="project" value="InterPro"/>
</dbReference>
<comment type="function">
    <text evidence="11">Plays a role in the bacterium-induced formation of multinucleated giant cell (MNGC), which is formed after host cell fusion, as well as in the intercellular spreading of bacteria and in the induction of apoptosis in macrophages. May act in concert with other effector proteins to induce fusion of host cell membranes.</text>
</comment>
<dbReference type="EMBL" id="LDWR01000122">
    <property type="protein sequence ID" value="KML40115.1"/>
    <property type="molecule type" value="Genomic_DNA"/>
</dbReference>
<name>A0A0J5VZE0_BURCE</name>
<comment type="caution">
    <text evidence="17">The sequence shown here is derived from an EMBL/GenBank/DDBJ whole genome shotgun (WGS) entry which is preliminary data.</text>
</comment>
<evidence type="ECO:0000256" key="14">
    <source>
        <dbReference type="SAM" id="Phobius"/>
    </source>
</evidence>
<dbReference type="InterPro" id="IPR006972">
    <property type="entry name" value="BipB-like_C"/>
</dbReference>
<evidence type="ECO:0000256" key="12">
    <source>
        <dbReference type="ARBA" id="ARBA00035640"/>
    </source>
</evidence>
<feature type="transmembrane region" description="Helical" evidence="14">
    <location>
        <begin position="237"/>
        <end position="265"/>
    </location>
</feature>
<dbReference type="GO" id="GO:0005576">
    <property type="term" value="C:extracellular region"/>
    <property type="evidence" value="ECO:0007669"/>
    <property type="project" value="UniProtKB-SubCell"/>
</dbReference>
<keyword evidence="5 14" id="KW-0812">Transmembrane</keyword>
<evidence type="ECO:0000256" key="6">
    <source>
        <dbReference type="ARBA" id="ARBA00022870"/>
    </source>
</evidence>
<evidence type="ECO:0000313" key="18">
    <source>
        <dbReference type="Proteomes" id="UP000036338"/>
    </source>
</evidence>
<reference evidence="17 18" key="1">
    <citation type="submission" date="2015-05" db="EMBL/GenBank/DDBJ databases">
        <title>Draft genome of Burkholderia cepacia LK29.</title>
        <authorList>
            <person name="Chan X.Y."/>
        </authorList>
    </citation>
    <scope>NUCLEOTIDE SEQUENCE [LARGE SCALE GENOMIC DNA]</scope>
    <source>
        <strain evidence="17 18">LK29</strain>
    </source>
</reference>
<dbReference type="Gene3D" id="1.20.120.330">
    <property type="entry name" value="Nucleotidyltransferases domain 2"/>
    <property type="match status" value="2"/>
</dbReference>
<dbReference type="GO" id="GO:0033644">
    <property type="term" value="C:host cell membrane"/>
    <property type="evidence" value="ECO:0007669"/>
    <property type="project" value="UniProtKB-SubCell"/>
</dbReference>
<comment type="similarity">
    <text evidence="12">Belongs to the SctE/SipB/YopB family.</text>
</comment>
<dbReference type="Proteomes" id="UP000036338">
    <property type="component" value="Unassembled WGS sequence"/>
</dbReference>
<feature type="domain" description="IpaB/BipB/SctE N-terminal" evidence="16">
    <location>
        <begin position="8"/>
        <end position="153"/>
    </location>
</feature>
<evidence type="ECO:0000256" key="10">
    <source>
        <dbReference type="ARBA" id="ARBA00023136"/>
    </source>
</evidence>
<evidence type="ECO:0000256" key="7">
    <source>
        <dbReference type="ARBA" id="ARBA00022989"/>
    </source>
</evidence>
<evidence type="ECO:0000256" key="11">
    <source>
        <dbReference type="ARBA" id="ARBA00025490"/>
    </source>
</evidence>
<evidence type="ECO:0000259" key="16">
    <source>
        <dbReference type="Pfam" id="PF16535"/>
    </source>
</evidence>
<evidence type="ECO:0000256" key="3">
    <source>
        <dbReference type="ARBA" id="ARBA00018823"/>
    </source>
</evidence>
<keyword evidence="8" id="KW-0843">Virulence</keyword>
<dbReference type="PATRIC" id="fig|292.27.peg.983"/>
<evidence type="ECO:0000256" key="13">
    <source>
        <dbReference type="SAM" id="Coils"/>
    </source>
</evidence>
<keyword evidence="4" id="KW-0964">Secreted</keyword>
<feature type="transmembrane region" description="Helical" evidence="14">
    <location>
        <begin position="322"/>
        <end position="347"/>
    </location>
</feature>
<dbReference type="PRINTS" id="PR01375">
    <property type="entry name" value="BACINVASINB"/>
</dbReference>
<feature type="coiled-coil region" evidence="13">
    <location>
        <begin position="26"/>
        <end position="78"/>
    </location>
</feature>
<gene>
    <name evidence="17" type="ORF">VL15_38300</name>
</gene>
<evidence type="ECO:0000256" key="1">
    <source>
        <dbReference type="ARBA" id="ARBA00004551"/>
    </source>
</evidence>
<proteinExistence type="inferred from homology"/>
<comment type="subcellular location">
    <subcellularLocation>
        <location evidence="1">Host membrane</location>
    </subcellularLocation>
    <subcellularLocation>
        <location evidence="2">Secreted</location>
    </subcellularLocation>
</comment>
<organism evidence="17 18">
    <name type="scientific">Burkholderia cepacia</name>
    <name type="common">Pseudomonas cepacia</name>
    <dbReference type="NCBI Taxonomy" id="292"/>
    <lineage>
        <taxon>Bacteria</taxon>
        <taxon>Pseudomonadati</taxon>
        <taxon>Pseudomonadota</taxon>
        <taxon>Betaproteobacteria</taxon>
        <taxon>Burkholderiales</taxon>
        <taxon>Burkholderiaceae</taxon>
        <taxon>Burkholderia</taxon>
        <taxon>Burkholderia cepacia complex</taxon>
    </lineage>
</organism>
<keyword evidence="10 14" id="KW-0472">Membrane</keyword>
<feature type="domain" description="Translocator protein BipB-like C-terminal" evidence="15">
    <location>
        <begin position="180"/>
        <end position="498"/>
    </location>
</feature>
<dbReference type="Pfam" id="PF16535">
    <property type="entry name" value="T3SSipB"/>
    <property type="match status" value="1"/>
</dbReference>
<keyword evidence="7 14" id="KW-1133">Transmembrane helix</keyword>
<evidence type="ECO:0000259" key="15">
    <source>
        <dbReference type="Pfam" id="PF04888"/>
    </source>
</evidence>
<dbReference type="AlphaFoldDB" id="A0A0J5VZE0"/>
<accession>A0A0J5VZE0</accession>
<dbReference type="InterPro" id="IPR032391">
    <property type="entry name" value="IpaB/BipB/SctE_N"/>
</dbReference>
<evidence type="ECO:0000313" key="17">
    <source>
        <dbReference type="EMBL" id="KML40115.1"/>
    </source>
</evidence>
<evidence type="ECO:0000256" key="4">
    <source>
        <dbReference type="ARBA" id="ARBA00022525"/>
    </source>
</evidence>
<evidence type="ECO:0000256" key="9">
    <source>
        <dbReference type="ARBA" id="ARBA00023054"/>
    </source>
</evidence>
<protein>
    <recommendedName>
        <fullName evidence="3">Translocator protein BipB</fullName>
    </recommendedName>
</protein>
<dbReference type="Pfam" id="PF04888">
    <property type="entry name" value="SseC"/>
    <property type="match status" value="1"/>
</dbReference>
<sequence>MNGLTDTAKETFLLASLGQLLGNSSLDQLNNQLDMLDAQMQSQQSEATQNSAAFNQAVEQADQAKSDAENAVSQAVQAVSTAKSDTIDANKLEEQLAGMSQDDPDYDSVKTDADAAETAAANAVSMAKEAVKNAVSALNTYSDAVEQADSILDTLAPTAQAQLTPSVQSHLSDAAKLTAMMAACLEITGKANEDDLKSKLEIFQAMQESRQADMEAQSADFEQQVQSQKNMGCIGKLVCAVISLIGVVGAAFSGGASLAIAAIGLGIMATDKIVKAATGVDFIAEALKPLLNDVLKPLVQAISHAVTGLLEDLGVNAKTASMVGSIVGAVVGAAAMIAMIAVVAMVGKKAAAKLAEKFGEAITKAVAKMVPDVVKEVAGKIGDMAASAAEKLSEQIGLADDPESRKIFGKKLEKGAHIGRAVDAVSTSAIRVVNSVSEKNAADALAALHFDEAMMEMSQAISEAIDQYTQTSKMLNEMMQLASSAMEAEMQTGMFIGQQTRAL</sequence>